<accession>A0A5J6LHL6</accession>
<reference evidence="1 2" key="1">
    <citation type="submission" date="2019-09" db="EMBL/GenBank/DDBJ databases">
        <title>Nitrincola iocasae sp. nov., a bacterium isolated from the sediment collected at a cold seep field in South China Sea.</title>
        <authorList>
            <person name="Zhang H."/>
            <person name="Wang H."/>
            <person name="Li C."/>
        </authorList>
    </citation>
    <scope>NUCLEOTIDE SEQUENCE [LARGE SCALE GENOMIC DNA]</scope>
    <source>
        <strain evidence="1 2">KXZD1103</strain>
    </source>
</reference>
<dbReference type="Pfam" id="PF10962">
    <property type="entry name" value="DUF2764"/>
    <property type="match status" value="1"/>
</dbReference>
<organism evidence="1 2">
    <name type="scientific">Nitrincola iocasae</name>
    <dbReference type="NCBI Taxonomy" id="2614693"/>
    <lineage>
        <taxon>Bacteria</taxon>
        <taxon>Pseudomonadati</taxon>
        <taxon>Pseudomonadota</taxon>
        <taxon>Gammaproteobacteria</taxon>
        <taxon>Oceanospirillales</taxon>
        <taxon>Oceanospirillaceae</taxon>
        <taxon>Nitrincola</taxon>
    </lineage>
</organism>
<dbReference type="AlphaFoldDB" id="A0A5J6LHL6"/>
<dbReference type="EMBL" id="CP044222">
    <property type="protein sequence ID" value="QEW07873.1"/>
    <property type="molecule type" value="Genomic_DNA"/>
</dbReference>
<dbReference type="Proteomes" id="UP000325606">
    <property type="component" value="Chromosome"/>
</dbReference>
<dbReference type="KEGG" id="nik:F5I99_16000"/>
<name>A0A5J6LHL6_9GAMM</name>
<evidence type="ECO:0000313" key="2">
    <source>
        <dbReference type="Proteomes" id="UP000325606"/>
    </source>
</evidence>
<dbReference type="RefSeq" id="WP_151057729.1">
    <property type="nucleotide sequence ID" value="NZ_CP044222.1"/>
</dbReference>
<proteinExistence type="predicted"/>
<evidence type="ECO:0000313" key="1">
    <source>
        <dbReference type="EMBL" id="QEW07873.1"/>
    </source>
</evidence>
<keyword evidence="2" id="KW-1185">Reference proteome</keyword>
<dbReference type="InterPro" id="IPR024492">
    <property type="entry name" value="DUF2764"/>
</dbReference>
<protein>
    <submittedName>
        <fullName evidence="1">DUF2764 family protein</fullName>
    </submittedName>
</protein>
<gene>
    <name evidence="1" type="ORF">F5I99_16000</name>
</gene>
<sequence length="234" mass="27448">MADYYTLVVALPWLHEQMEKCTQLPLSRIALEKRLSLLSDADLQLLRLAEQLYHPVAKGDTSLPDRNRVMQWQQQVDRFPSEALRANIGLRLEMQTLLAALRYRRRPDTSAEHFYGFGRWAPWIRRHWQEPYFGLESQVDYLEELALLFEQGRTGELQNRMDQYLWRDLLATERSHHFTLETVICFVLRWGVAERRLSGDADAALTAFEALSGELMQSSGIQQQLEQMFEEFNA</sequence>